<evidence type="ECO:0000259" key="8">
    <source>
        <dbReference type="PROSITE" id="PS50845"/>
    </source>
</evidence>
<keyword evidence="10" id="KW-1185">Reference proteome</keyword>
<feature type="transmembrane region" description="Helical" evidence="6">
    <location>
        <begin position="94"/>
        <end position="113"/>
    </location>
</feature>
<gene>
    <name evidence="9" type="primary">RTNLB2</name>
    <name evidence="9" type="ORF">KSP39_PZI011066</name>
</gene>
<dbReference type="GO" id="GO:0009617">
    <property type="term" value="P:response to bacterium"/>
    <property type="evidence" value="ECO:0007669"/>
    <property type="project" value="InterPro"/>
</dbReference>
<dbReference type="InterPro" id="IPR045064">
    <property type="entry name" value="Reticulon-like"/>
</dbReference>
<evidence type="ECO:0000256" key="1">
    <source>
        <dbReference type="ARBA" id="ARBA00004477"/>
    </source>
</evidence>
<dbReference type="GO" id="GO:0005789">
    <property type="term" value="C:endoplasmic reticulum membrane"/>
    <property type="evidence" value="ECO:0007669"/>
    <property type="project" value="UniProtKB-SubCell"/>
</dbReference>
<evidence type="ECO:0000256" key="7">
    <source>
        <dbReference type="SAM" id="MobiDB-lite"/>
    </source>
</evidence>
<dbReference type="PANTHER" id="PTHR10994:SF190">
    <property type="entry name" value="RETICULON-LIKE PROTEIN"/>
    <property type="match status" value="1"/>
</dbReference>
<evidence type="ECO:0000256" key="3">
    <source>
        <dbReference type="ARBA" id="ARBA00022824"/>
    </source>
</evidence>
<dbReference type="PROSITE" id="PS50845">
    <property type="entry name" value="RETICULON"/>
    <property type="match status" value="1"/>
</dbReference>
<evidence type="ECO:0000256" key="5">
    <source>
        <dbReference type="ARBA" id="ARBA00023136"/>
    </source>
</evidence>
<proteinExistence type="predicted"/>
<dbReference type="Proteomes" id="UP001418222">
    <property type="component" value="Unassembled WGS sequence"/>
</dbReference>
<feature type="region of interest" description="Disordered" evidence="7">
    <location>
        <begin position="1"/>
        <end position="38"/>
    </location>
</feature>
<dbReference type="AlphaFoldDB" id="A0AAP0BGP3"/>
<dbReference type="Pfam" id="PF02453">
    <property type="entry name" value="Reticulon"/>
    <property type="match status" value="1"/>
</dbReference>
<feature type="compositionally biased region" description="Basic and acidic residues" evidence="7">
    <location>
        <begin position="1"/>
        <end position="21"/>
    </location>
</feature>
<comment type="caution">
    <text evidence="9">The sequence shown here is derived from an EMBL/GenBank/DDBJ whole genome shotgun (WGS) entry which is preliminary data.</text>
</comment>
<keyword evidence="5 6" id="KW-0472">Membrane</keyword>
<name>A0AAP0BGP3_9ASPA</name>
<organism evidence="9 10">
    <name type="scientific">Platanthera zijinensis</name>
    <dbReference type="NCBI Taxonomy" id="2320716"/>
    <lineage>
        <taxon>Eukaryota</taxon>
        <taxon>Viridiplantae</taxon>
        <taxon>Streptophyta</taxon>
        <taxon>Embryophyta</taxon>
        <taxon>Tracheophyta</taxon>
        <taxon>Spermatophyta</taxon>
        <taxon>Magnoliopsida</taxon>
        <taxon>Liliopsida</taxon>
        <taxon>Asparagales</taxon>
        <taxon>Orchidaceae</taxon>
        <taxon>Orchidoideae</taxon>
        <taxon>Orchideae</taxon>
        <taxon>Orchidinae</taxon>
        <taxon>Platanthera</taxon>
    </lineage>
</organism>
<evidence type="ECO:0000256" key="2">
    <source>
        <dbReference type="ARBA" id="ARBA00022692"/>
    </source>
</evidence>
<keyword evidence="4 6" id="KW-1133">Transmembrane helix</keyword>
<dbReference type="EMBL" id="JBBWWQ010000009">
    <property type="protein sequence ID" value="KAK8938866.1"/>
    <property type="molecule type" value="Genomic_DNA"/>
</dbReference>
<feature type="domain" description="Reticulon" evidence="8">
    <location>
        <begin position="62"/>
        <end position="247"/>
    </location>
</feature>
<evidence type="ECO:0000256" key="4">
    <source>
        <dbReference type="ARBA" id="ARBA00022989"/>
    </source>
</evidence>
<dbReference type="PANTHER" id="PTHR10994">
    <property type="entry name" value="RETICULON"/>
    <property type="match status" value="1"/>
</dbReference>
<evidence type="ECO:0000313" key="9">
    <source>
        <dbReference type="EMBL" id="KAK8938866.1"/>
    </source>
</evidence>
<evidence type="ECO:0000256" key="6">
    <source>
        <dbReference type="RuleBase" id="RU363132"/>
    </source>
</evidence>
<reference evidence="9 10" key="1">
    <citation type="journal article" date="2022" name="Nat. Plants">
        <title>Genomes of leafy and leafless Platanthera orchids illuminate the evolution of mycoheterotrophy.</title>
        <authorList>
            <person name="Li M.H."/>
            <person name="Liu K.W."/>
            <person name="Li Z."/>
            <person name="Lu H.C."/>
            <person name="Ye Q.L."/>
            <person name="Zhang D."/>
            <person name="Wang J.Y."/>
            <person name="Li Y.F."/>
            <person name="Zhong Z.M."/>
            <person name="Liu X."/>
            <person name="Yu X."/>
            <person name="Liu D.K."/>
            <person name="Tu X.D."/>
            <person name="Liu B."/>
            <person name="Hao Y."/>
            <person name="Liao X.Y."/>
            <person name="Jiang Y.T."/>
            <person name="Sun W.H."/>
            <person name="Chen J."/>
            <person name="Chen Y.Q."/>
            <person name="Ai Y."/>
            <person name="Zhai J.W."/>
            <person name="Wu S.S."/>
            <person name="Zhou Z."/>
            <person name="Hsiao Y.Y."/>
            <person name="Wu W.L."/>
            <person name="Chen Y.Y."/>
            <person name="Lin Y.F."/>
            <person name="Hsu J.L."/>
            <person name="Li C.Y."/>
            <person name="Wang Z.W."/>
            <person name="Zhao X."/>
            <person name="Zhong W.Y."/>
            <person name="Ma X.K."/>
            <person name="Ma L."/>
            <person name="Huang J."/>
            <person name="Chen G.Z."/>
            <person name="Huang M.Z."/>
            <person name="Huang L."/>
            <person name="Peng D.H."/>
            <person name="Luo Y.B."/>
            <person name="Zou S.Q."/>
            <person name="Chen S.P."/>
            <person name="Lan S."/>
            <person name="Tsai W.C."/>
            <person name="Van de Peer Y."/>
            <person name="Liu Z.J."/>
        </authorList>
    </citation>
    <scope>NUCLEOTIDE SEQUENCE [LARGE SCALE GENOMIC DNA]</scope>
    <source>
        <strain evidence="9">Lor287</strain>
    </source>
</reference>
<sequence>MAERSEETLMEKISEKFRGSDSSDSDDDKSKLKPSQSSLKSKINRLFGRERPVHSVLGGGKPADIFLWKDKKASAAVLGGATAIWVLFELMECHLLSLVCHFLIFSLAALFLWSNAATFINKSPPQIPQLSIPEDLAVNIALSLRFEINRSLAVLKEIASGRELKKFLAVIAGLWLLSLIGSSCSFLTLLYAVIVLVHTVPFVYEKYEDKIDFYWEKAVIEIKKQYAVFDAKVLSKIPKGPSKDKKH</sequence>
<keyword evidence="2 6" id="KW-0812">Transmembrane</keyword>
<protein>
    <recommendedName>
        <fullName evidence="6">Reticulon-like protein</fullName>
    </recommendedName>
</protein>
<keyword evidence="3 6" id="KW-0256">Endoplasmic reticulum</keyword>
<comment type="subcellular location">
    <subcellularLocation>
        <location evidence="1 6">Endoplasmic reticulum membrane</location>
        <topology evidence="1 6">Multi-pass membrane protein</topology>
    </subcellularLocation>
</comment>
<evidence type="ECO:0000313" key="10">
    <source>
        <dbReference type="Proteomes" id="UP001418222"/>
    </source>
</evidence>
<dbReference type="InterPro" id="IPR003388">
    <property type="entry name" value="Reticulon"/>
</dbReference>
<accession>A0AAP0BGP3</accession>
<feature type="transmembrane region" description="Helical" evidence="6">
    <location>
        <begin position="167"/>
        <end position="197"/>
    </location>
</feature>